<name>E0XUM3_9BACT</name>
<dbReference type="AlphaFoldDB" id="E0XUM3"/>
<proteinExistence type="predicted"/>
<dbReference type="EMBL" id="GU474881">
    <property type="protein sequence ID" value="ADI18114.1"/>
    <property type="molecule type" value="Genomic_DNA"/>
</dbReference>
<organism evidence="1">
    <name type="scientific">uncultured Acidobacteriales bacterium HF0200_23L05</name>
    <dbReference type="NCBI Taxonomy" id="710732"/>
    <lineage>
        <taxon>Bacteria</taxon>
        <taxon>Pseudomonadati</taxon>
        <taxon>Acidobacteriota</taxon>
        <taxon>Terriglobia</taxon>
        <taxon>Terriglobales</taxon>
        <taxon>environmental samples</taxon>
    </lineage>
</organism>
<protein>
    <submittedName>
        <fullName evidence="1">Uncharacterized protein</fullName>
    </submittedName>
</protein>
<evidence type="ECO:0000313" key="1">
    <source>
        <dbReference type="EMBL" id="ADI18114.1"/>
    </source>
</evidence>
<sequence length="48" mass="5799">MYYEFSVRLILDVFPRLMSYLVFKEPRHERGLPARGTLKDSNTRKNRP</sequence>
<accession>E0XUM3</accession>
<reference evidence="1" key="1">
    <citation type="journal article" date="2011" name="Environ. Microbiol.">
        <title>Time-series analyses of Monterey Bay coastal microbial picoplankton using a 'genome proxy' microarray.</title>
        <authorList>
            <person name="Rich V.I."/>
            <person name="Pham V.D."/>
            <person name="Eppley J."/>
            <person name="Shi Y."/>
            <person name="DeLong E.F."/>
        </authorList>
    </citation>
    <scope>NUCLEOTIDE SEQUENCE</scope>
</reference>